<keyword evidence="5" id="KW-1185">Reference proteome</keyword>
<evidence type="ECO:0000313" key="4">
    <source>
        <dbReference type="EMBL" id="SHL32675.1"/>
    </source>
</evidence>
<evidence type="ECO:0000313" key="5">
    <source>
        <dbReference type="Proteomes" id="UP000184363"/>
    </source>
</evidence>
<dbReference type="AlphaFoldDB" id="A0A1M6ZQR1"/>
<sequence length="404" mass="41729">MRVRKRVVFGTAVVVALLAAAAAAPRPSTTEEATASRWMSSANPAELTPTPTPSLTPTPTVVASVVPTAVLATPATAVVPVSAIVAEPVVTPSEVPAPVVAAAPAAEPPATSAAPVEAPPTTQAPAAAPSEAPATTSAAAAPAPAVPSQPARPAPVERPAPPTTTAAPTPAPTAAPTAPRPGRTWTPPAPPPERRVPIPVPALPSWAAPIVVPGTPARDALQLVPVKDRVPVTGYDRAAFGPEYADIDGNGCDQRNDVLRRDLVGVVLVPGTADCVVGSGTLHDRYTGRTLGYANEGPRAGDVRVDHVVSLVDAWQKGAQLLTPDQRTWLANDPLNLVATEAAAEEQKADADAARWLPPNTDARCWFVARQVAVKLRYQLWVTWEERRAMDDVLATCPGQPLPA</sequence>
<feature type="compositionally biased region" description="Pro residues" evidence="1">
    <location>
        <begin position="144"/>
        <end position="162"/>
    </location>
</feature>
<feature type="signal peptide" evidence="2">
    <location>
        <begin position="1"/>
        <end position="21"/>
    </location>
</feature>
<proteinExistence type="predicted"/>
<dbReference type="PANTHER" id="PTHR24094:SF15">
    <property type="entry name" value="AMP-DEPENDENT SYNTHETASE_LIGASE DOMAIN-CONTAINING PROTEIN-RELATED"/>
    <property type="match status" value="1"/>
</dbReference>
<feature type="region of interest" description="Disordered" evidence="1">
    <location>
        <begin position="110"/>
        <end position="196"/>
    </location>
</feature>
<dbReference type="Proteomes" id="UP000184363">
    <property type="component" value="Unassembled WGS sequence"/>
</dbReference>
<dbReference type="Pfam" id="PF07510">
    <property type="entry name" value="GmrSD_C"/>
    <property type="match status" value="1"/>
</dbReference>
<evidence type="ECO:0000259" key="3">
    <source>
        <dbReference type="Pfam" id="PF07510"/>
    </source>
</evidence>
<dbReference type="OrthoDB" id="5196645at2"/>
<keyword evidence="2" id="KW-0732">Signal</keyword>
<dbReference type="RefSeq" id="WP_084755855.1">
    <property type="nucleotide sequence ID" value="NZ_CALGVN010000043.1"/>
</dbReference>
<dbReference type="InterPro" id="IPR011089">
    <property type="entry name" value="GmrSD_C"/>
</dbReference>
<dbReference type="PANTHER" id="PTHR24094">
    <property type="entry name" value="SECRETED PROTEIN"/>
    <property type="match status" value="1"/>
</dbReference>
<feature type="compositionally biased region" description="Polar residues" evidence="1">
    <location>
        <begin position="27"/>
        <end position="43"/>
    </location>
</feature>
<accession>A0A1M6ZQR1</accession>
<feature type="domain" description="GmrSD restriction endonucleases C-terminal" evidence="3">
    <location>
        <begin position="254"/>
        <end position="390"/>
    </location>
</feature>
<evidence type="ECO:0000256" key="1">
    <source>
        <dbReference type="SAM" id="MobiDB-lite"/>
    </source>
</evidence>
<name>A0A1M6ZQR1_PSETH</name>
<organism evidence="4 5">
    <name type="scientific">Pseudonocardia thermophila</name>
    <dbReference type="NCBI Taxonomy" id="1848"/>
    <lineage>
        <taxon>Bacteria</taxon>
        <taxon>Bacillati</taxon>
        <taxon>Actinomycetota</taxon>
        <taxon>Actinomycetes</taxon>
        <taxon>Pseudonocardiales</taxon>
        <taxon>Pseudonocardiaceae</taxon>
        <taxon>Pseudonocardia</taxon>
    </lineage>
</organism>
<feature type="compositionally biased region" description="Low complexity" evidence="1">
    <location>
        <begin position="110"/>
        <end position="143"/>
    </location>
</feature>
<reference evidence="4 5" key="1">
    <citation type="submission" date="2016-11" db="EMBL/GenBank/DDBJ databases">
        <authorList>
            <person name="Jaros S."/>
            <person name="Januszkiewicz K."/>
            <person name="Wedrychowicz H."/>
        </authorList>
    </citation>
    <scope>NUCLEOTIDE SEQUENCE [LARGE SCALE GENOMIC DNA]</scope>
    <source>
        <strain evidence="4 5">DSM 43832</strain>
    </source>
</reference>
<feature type="chain" id="PRO_5012409899" description="GmrSD restriction endonucleases C-terminal domain-containing protein" evidence="2">
    <location>
        <begin position="22"/>
        <end position="404"/>
    </location>
</feature>
<dbReference type="EMBL" id="FRAP01000024">
    <property type="protein sequence ID" value="SHL32675.1"/>
    <property type="molecule type" value="Genomic_DNA"/>
</dbReference>
<gene>
    <name evidence="4" type="ORF">SAMN05443637_124109</name>
</gene>
<protein>
    <recommendedName>
        <fullName evidence="3">GmrSD restriction endonucleases C-terminal domain-containing protein</fullName>
    </recommendedName>
</protein>
<dbReference type="STRING" id="1848.SAMN05443637_124109"/>
<evidence type="ECO:0000256" key="2">
    <source>
        <dbReference type="SAM" id="SignalP"/>
    </source>
</evidence>
<feature type="compositionally biased region" description="Low complexity" evidence="1">
    <location>
        <begin position="163"/>
        <end position="186"/>
    </location>
</feature>
<feature type="region of interest" description="Disordered" evidence="1">
    <location>
        <begin position="25"/>
        <end position="57"/>
    </location>
</feature>